<evidence type="ECO:0000313" key="1">
    <source>
        <dbReference type="EMBL" id="CAG9783359.1"/>
    </source>
</evidence>
<dbReference type="Proteomes" id="UP001153714">
    <property type="component" value="Chromosome 10"/>
</dbReference>
<organism evidence="1 2">
    <name type="scientific">Diatraea saccharalis</name>
    <name type="common">sugarcane borer</name>
    <dbReference type="NCBI Taxonomy" id="40085"/>
    <lineage>
        <taxon>Eukaryota</taxon>
        <taxon>Metazoa</taxon>
        <taxon>Ecdysozoa</taxon>
        <taxon>Arthropoda</taxon>
        <taxon>Hexapoda</taxon>
        <taxon>Insecta</taxon>
        <taxon>Pterygota</taxon>
        <taxon>Neoptera</taxon>
        <taxon>Endopterygota</taxon>
        <taxon>Lepidoptera</taxon>
        <taxon>Glossata</taxon>
        <taxon>Ditrysia</taxon>
        <taxon>Pyraloidea</taxon>
        <taxon>Crambidae</taxon>
        <taxon>Crambinae</taxon>
        <taxon>Diatraea</taxon>
    </lineage>
</organism>
<dbReference type="EMBL" id="OU893341">
    <property type="protein sequence ID" value="CAG9783359.1"/>
    <property type="molecule type" value="Genomic_DNA"/>
</dbReference>
<sequence>MVGRGVLRPDARRLRQDAPQALKRLYQDCVQFHRDQRPLFRQILASLESMLRAMPKITRSASEPNVNRQLHASDDYLTYTCASPKTPVNFQFNTDTSFPAFYG</sequence>
<reference evidence="1" key="1">
    <citation type="submission" date="2021-12" db="EMBL/GenBank/DDBJ databases">
        <authorList>
            <person name="King R."/>
        </authorList>
    </citation>
    <scope>NUCLEOTIDE SEQUENCE</scope>
</reference>
<name>A0A9N9QU47_9NEOP</name>
<reference evidence="1" key="2">
    <citation type="submission" date="2022-10" db="EMBL/GenBank/DDBJ databases">
        <authorList>
            <consortium name="ENA_rothamsted_submissions"/>
            <consortium name="culmorum"/>
            <person name="King R."/>
        </authorList>
    </citation>
    <scope>NUCLEOTIDE SEQUENCE</scope>
</reference>
<dbReference type="AlphaFoldDB" id="A0A9N9QU47"/>
<dbReference type="Gene3D" id="1.10.510.10">
    <property type="entry name" value="Transferase(Phosphotransferase) domain 1"/>
    <property type="match status" value="1"/>
</dbReference>
<evidence type="ECO:0000313" key="2">
    <source>
        <dbReference type="Proteomes" id="UP001153714"/>
    </source>
</evidence>
<accession>A0A9N9QU47</accession>
<keyword evidence="2" id="KW-1185">Reference proteome</keyword>
<proteinExistence type="predicted"/>
<dbReference type="OrthoDB" id="774951at2759"/>
<protein>
    <submittedName>
        <fullName evidence="1">Uncharacterized protein</fullName>
    </submittedName>
</protein>
<gene>
    <name evidence="1" type="ORF">DIATSA_LOCUS1539</name>
</gene>